<dbReference type="GO" id="GO:0005856">
    <property type="term" value="C:cytoskeleton"/>
    <property type="evidence" value="ECO:0007669"/>
    <property type="project" value="TreeGrafter"/>
</dbReference>
<evidence type="ECO:0000259" key="2">
    <source>
        <dbReference type="SMART" id="SM01007"/>
    </source>
</evidence>
<reference evidence="4" key="1">
    <citation type="submission" date="2017-05" db="EMBL/GenBank/DDBJ databases">
        <title>Complete and WGS of Bordetella genogroups.</title>
        <authorList>
            <person name="Spilker T."/>
            <person name="Lipuma J."/>
        </authorList>
    </citation>
    <scope>NUCLEOTIDE SEQUENCE [LARGE SCALE GENOMIC DNA]</scope>
    <source>
        <strain evidence="4">AU8256</strain>
    </source>
</reference>
<dbReference type="SMART" id="SM01007">
    <property type="entry name" value="Aldolase_II"/>
    <property type="match status" value="1"/>
</dbReference>
<dbReference type="AlphaFoldDB" id="A0A261VK14"/>
<proteinExistence type="inferred from homology"/>
<dbReference type="InterPro" id="IPR001303">
    <property type="entry name" value="Aldolase_II/adducin_N"/>
</dbReference>
<evidence type="ECO:0000256" key="1">
    <source>
        <dbReference type="ARBA" id="ARBA00037961"/>
    </source>
</evidence>
<dbReference type="EMBL" id="NEVT01000007">
    <property type="protein sequence ID" value="OZI73852.1"/>
    <property type="molecule type" value="Genomic_DNA"/>
</dbReference>
<dbReference type="RefSeq" id="WP_051439218.1">
    <property type="nucleotide sequence ID" value="NZ_NEVT01000007.1"/>
</dbReference>
<organism evidence="3 4">
    <name type="scientific">Bordetella genomosp. 2</name>
    <dbReference type="NCBI Taxonomy" id="1983456"/>
    <lineage>
        <taxon>Bacteria</taxon>
        <taxon>Pseudomonadati</taxon>
        <taxon>Pseudomonadota</taxon>
        <taxon>Betaproteobacteria</taxon>
        <taxon>Burkholderiales</taxon>
        <taxon>Alcaligenaceae</taxon>
        <taxon>Bordetella</taxon>
    </lineage>
</organism>
<comment type="caution">
    <text evidence="3">The sequence shown here is derived from an EMBL/GenBank/DDBJ whole genome shotgun (WGS) entry which is preliminary data.</text>
</comment>
<dbReference type="SUPFAM" id="SSF53639">
    <property type="entry name" value="AraD/HMP-PK domain-like"/>
    <property type="match status" value="1"/>
</dbReference>
<dbReference type="PANTHER" id="PTHR10672">
    <property type="entry name" value="ADDUCIN"/>
    <property type="match status" value="1"/>
</dbReference>
<dbReference type="PANTHER" id="PTHR10672:SF41">
    <property type="entry name" value="CLASS II ALDOLASE_ADDUCIN DOMAIN PROTEIN (AFU_ORTHOLOGUE AFUA_3G01330)"/>
    <property type="match status" value="1"/>
</dbReference>
<feature type="domain" description="Class II aldolase/adducin N-terminal" evidence="2">
    <location>
        <begin position="12"/>
        <end position="196"/>
    </location>
</feature>
<dbReference type="Gene3D" id="3.40.225.10">
    <property type="entry name" value="Class II aldolase/adducin N-terminal domain"/>
    <property type="match status" value="1"/>
</dbReference>
<gene>
    <name evidence="3" type="ORF">CAL24_18625</name>
</gene>
<name>A0A261VK14_9BORD</name>
<comment type="similarity">
    <text evidence="1">Belongs to the aldolase class II family.</text>
</comment>
<dbReference type="Proteomes" id="UP000215633">
    <property type="component" value="Unassembled WGS sequence"/>
</dbReference>
<protein>
    <submittedName>
        <fullName evidence="3">Aldolase</fullName>
    </submittedName>
</protein>
<evidence type="ECO:0000313" key="4">
    <source>
        <dbReference type="Proteomes" id="UP000215633"/>
    </source>
</evidence>
<dbReference type="Pfam" id="PF00596">
    <property type="entry name" value="Aldolase_II"/>
    <property type="match status" value="1"/>
</dbReference>
<dbReference type="GO" id="GO:0051015">
    <property type="term" value="F:actin filament binding"/>
    <property type="evidence" value="ECO:0007669"/>
    <property type="project" value="TreeGrafter"/>
</dbReference>
<accession>A0A261VK14</accession>
<evidence type="ECO:0000313" key="3">
    <source>
        <dbReference type="EMBL" id="OZI73852.1"/>
    </source>
</evidence>
<dbReference type="InterPro" id="IPR036409">
    <property type="entry name" value="Aldolase_II/adducin_N_sf"/>
</dbReference>
<dbReference type="InterPro" id="IPR051017">
    <property type="entry name" value="Aldolase-II_Adducin_sf"/>
</dbReference>
<sequence length="239" mass="26105">MSTAPDLTACIDDLVVANRVLARFGVLDGFGHVSVRHPRDPQRFLLSRSLAPELVTADDIMEFGMDSEPVAGDARKPYLERYIHGEIYRARPDVQAVVHSHSPSVIPFAGSSVRLRPIYHMAGFLGGGAPVFDIRCCFGDTDMLVRNRDHGRELAGTLGERSVALMRGHGFVAVGPSIPVAVYRAMYTEMNAALQHKAIGLNGDITYLSEQEAALADEMMAGVMNRPWELWKSKAAQAA</sequence>
<keyword evidence="4" id="KW-1185">Reference proteome</keyword>